<sequence>MMPNVPRDEYGIPTNIVRVKKPASNTKRGRTNKRFVVADNNINDNTTNDNISSSNSNSNMNINNIVNEGDGSNGNGGSTVDNMSPRPVIDEIETKHYTQMVFKTSYDKNWSAEDAFRELAGGWRDRVLDAAGLSLLQLRIFRLPLIETHDIVTIVYVALQAGDVEYDGNNCLGYIRYSCKATATDTQGGREFVNGVVDIVNAEATLHPWPTSPEAATADAINESGFPTSDNAKATLRYRDLHRIATQNGTSSNLPFLPDPKQDVHIRMGGMGAHGRDSSHDGTGHAAQRQGVRREDFERWIKIALFPDSVQMATGDLLLSLPGQLYQQGLQVEIAPCDDGSRLRLGYGYNLVAGGPDHVLPQSIVMQQIWSIWEGAVAQQPELIQALHRMLLDNCLLSPGYYIAA</sequence>
<gene>
    <name evidence="2" type="ORF">SBRCBS47491_006366</name>
</gene>
<evidence type="ECO:0000256" key="1">
    <source>
        <dbReference type="SAM" id="MobiDB-lite"/>
    </source>
</evidence>
<accession>A0ABP0C5C5</accession>
<dbReference type="EMBL" id="CAWUHC010000062">
    <property type="protein sequence ID" value="CAK7226845.1"/>
    <property type="molecule type" value="Genomic_DNA"/>
</dbReference>
<proteinExistence type="predicted"/>
<organism evidence="2 3">
    <name type="scientific">Sporothrix bragantina</name>
    <dbReference type="NCBI Taxonomy" id="671064"/>
    <lineage>
        <taxon>Eukaryota</taxon>
        <taxon>Fungi</taxon>
        <taxon>Dikarya</taxon>
        <taxon>Ascomycota</taxon>
        <taxon>Pezizomycotina</taxon>
        <taxon>Sordariomycetes</taxon>
        <taxon>Sordariomycetidae</taxon>
        <taxon>Ophiostomatales</taxon>
        <taxon>Ophiostomataceae</taxon>
        <taxon>Sporothrix</taxon>
    </lineage>
</organism>
<keyword evidence="3" id="KW-1185">Reference proteome</keyword>
<feature type="compositionally biased region" description="Low complexity" evidence="1">
    <location>
        <begin position="46"/>
        <end position="70"/>
    </location>
</feature>
<feature type="region of interest" description="Disordered" evidence="1">
    <location>
        <begin position="46"/>
        <end position="85"/>
    </location>
</feature>
<name>A0ABP0C5C5_9PEZI</name>
<evidence type="ECO:0000313" key="3">
    <source>
        <dbReference type="Proteomes" id="UP001642406"/>
    </source>
</evidence>
<protein>
    <submittedName>
        <fullName evidence="2">Uncharacterized protein</fullName>
    </submittedName>
</protein>
<evidence type="ECO:0000313" key="2">
    <source>
        <dbReference type="EMBL" id="CAK7226845.1"/>
    </source>
</evidence>
<comment type="caution">
    <text evidence="2">The sequence shown here is derived from an EMBL/GenBank/DDBJ whole genome shotgun (WGS) entry which is preliminary data.</text>
</comment>
<dbReference type="Proteomes" id="UP001642406">
    <property type="component" value="Unassembled WGS sequence"/>
</dbReference>
<reference evidence="2 3" key="1">
    <citation type="submission" date="2024-01" db="EMBL/GenBank/DDBJ databases">
        <authorList>
            <person name="Allen C."/>
            <person name="Tagirdzhanova G."/>
        </authorList>
    </citation>
    <scope>NUCLEOTIDE SEQUENCE [LARGE SCALE GENOMIC DNA]</scope>
</reference>